<evidence type="ECO:0000256" key="2">
    <source>
        <dbReference type="SAM" id="MobiDB-lite"/>
    </source>
</evidence>
<feature type="region of interest" description="Disordered" evidence="2">
    <location>
        <begin position="99"/>
        <end position="163"/>
    </location>
</feature>
<accession>A0A9N9S1S9</accession>
<evidence type="ECO:0000313" key="6">
    <source>
        <dbReference type="Proteomes" id="UP001153620"/>
    </source>
</evidence>
<reference evidence="5" key="2">
    <citation type="submission" date="2022-10" db="EMBL/GenBank/DDBJ databases">
        <authorList>
            <consortium name="ENA_rothamsted_submissions"/>
            <consortium name="culmorum"/>
            <person name="King R."/>
        </authorList>
    </citation>
    <scope>NUCLEOTIDE SEQUENCE</scope>
</reference>
<dbReference type="OrthoDB" id="10069557at2759"/>
<dbReference type="InterPro" id="IPR035437">
    <property type="entry name" value="SNase_OB-fold_sf"/>
</dbReference>
<dbReference type="SMART" id="SM00333">
    <property type="entry name" value="TUDOR"/>
    <property type="match status" value="1"/>
</dbReference>
<dbReference type="PROSITE" id="PS50304">
    <property type="entry name" value="TUDOR"/>
    <property type="match status" value="1"/>
</dbReference>
<protein>
    <recommendedName>
        <fullName evidence="4">Tudor domain-containing protein</fullName>
    </recommendedName>
</protein>
<reference evidence="5" key="1">
    <citation type="submission" date="2022-01" db="EMBL/GenBank/DDBJ databases">
        <authorList>
            <person name="King R."/>
        </authorList>
    </citation>
    <scope>NUCLEOTIDE SEQUENCE</scope>
</reference>
<evidence type="ECO:0000313" key="5">
    <source>
        <dbReference type="EMBL" id="CAG9807777.1"/>
    </source>
</evidence>
<dbReference type="InterPro" id="IPR036612">
    <property type="entry name" value="KH_dom_type_1_sf"/>
</dbReference>
<feature type="region of interest" description="Disordered" evidence="2">
    <location>
        <begin position="229"/>
        <end position="260"/>
    </location>
</feature>
<organism evidence="5 6">
    <name type="scientific">Chironomus riparius</name>
    <dbReference type="NCBI Taxonomy" id="315576"/>
    <lineage>
        <taxon>Eukaryota</taxon>
        <taxon>Metazoa</taxon>
        <taxon>Ecdysozoa</taxon>
        <taxon>Arthropoda</taxon>
        <taxon>Hexapoda</taxon>
        <taxon>Insecta</taxon>
        <taxon>Pterygota</taxon>
        <taxon>Neoptera</taxon>
        <taxon>Endopterygota</taxon>
        <taxon>Diptera</taxon>
        <taxon>Nematocera</taxon>
        <taxon>Chironomoidea</taxon>
        <taxon>Chironomidae</taxon>
        <taxon>Chironominae</taxon>
        <taxon>Chironomus</taxon>
    </lineage>
</organism>
<evidence type="ECO:0000259" key="4">
    <source>
        <dbReference type="PROSITE" id="PS50304"/>
    </source>
</evidence>
<dbReference type="Gene3D" id="2.40.50.90">
    <property type="match status" value="1"/>
</dbReference>
<dbReference type="InterPro" id="IPR002999">
    <property type="entry name" value="Tudor"/>
</dbReference>
<gene>
    <name evidence="5" type="ORF">CHIRRI_LOCUS10623</name>
</gene>
<feature type="compositionally biased region" description="Low complexity" evidence="2">
    <location>
        <begin position="120"/>
        <end position="142"/>
    </location>
</feature>
<dbReference type="SMART" id="SM00322">
    <property type="entry name" value="KH"/>
    <property type="match status" value="1"/>
</dbReference>
<dbReference type="GO" id="GO:0005739">
    <property type="term" value="C:mitochondrion"/>
    <property type="evidence" value="ECO:0007669"/>
    <property type="project" value="UniProtKB-ARBA"/>
</dbReference>
<keyword evidence="3" id="KW-0812">Transmembrane</keyword>
<feature type="compositionally biased region" description="Basic and acidic residues" evidence="2">
    <location>
        <begin position="231"/>
        <end position="260"/>
    </location>
</feature>
<dbReference type="Pfam" id="PF00013">
    <property type="entry name" value="KH_1"/>
    <property type="match status" value="1"/>
</dbReference>
<dbReference type="AlphaFoldDB" id="A0A9N9S1S9"/>
<dbReference type="EMBL" id="OU895879">
    <property type="protein sequence ID" value="CAG9807777.1"/>
    <property type="molecule type" value="Genomic_DNA"/>
</dbReference>
<feature type="compositionally biased region" description="Basic and acidic residues" evidence="2">
    <location>
        <begin position="109"/>
        <end position="119"/>
    </location>
</feature>
<dbReference type="SUPFAM" id="SSF63748">
    <property type="entry name" value="Tudor/PWWP/MBT"/>
    <property type="match status" value="1"/>
</dbReference>
<keyword evidence="3" id="KW-0472">Membrane</keyword>
<name>A0A9N9S1S9_9DIPT</name>
<keyword evidence="1" id="KW-0694">RNA-binding</keyword>
<dbReference type="CDD" id="cd20407">
    <property type="entry name" value="Tudor_AKAP1"/>
    <property type="match status" value="1"/>
</dbReference>
<dbReference type="Proteomes" id="UP001153620">
    <property type="component" value="Chromosome 3"/>
</dbReference>
<dbReference type="GO" id="GO:0010468">
    <property type="term" value="P:regulation of gene expression"/>
    <property type="evidence" value="ECO:0007669"/>
    <property type="project" value="UniProtKB-ARBA"/>
</dbReference>
<dbReference type="Gene3D" id="3.30.1370.10">
    <property type="entry name" value="K Homology domain, type 1"/>
    <property type="match status" value="1"/>
</dbReference>
<dbReference type="Gene3D" id="2.30.30.140">
    <property type="match status" value="1"/>
</dbReference>
<dbReference type="InterPro" id="IPR004088">
    <property type="entry name" value="KH_dom_type_1"/>
</dbReference>
<dbReference type="PANTHER" id="PTHR22948">
    <property type="entry name" value="TUDOR DOMAIN CONTAINING PROTEIN"/>
    <property type="match status" value="1"/>
</dbReference>
<feature type="domain" description="Tudor" evidence="4">
    <location>
        <begin position="501"/>
        <end position="559"/>
    </location>
</feature>
<dbReference type="InterPro" id="IPR047367">
    <property type="entry name" value="Tudor_AKAP1"/>
</dbReference>
<evidence type="ECO:0000256" key="1">
    <source>
        <dbReference type="PROSITE-ProRule" id="PRU00117"/>
    </source>
</evidence>
<dbReference type="GO" id="GO:0003723">
    <property type="term" value="F:RNA binding"/>
    <property type="evidence" value="ECO:0007669"/>
    <property type="project" value="UniProtKB-UniRule"/>
</dbReference>
<dbReference type="InterPro" id="IPR050621">
    <property type="entry name" value="Tudor_domain_containing"/>
</dbReference>
<dbReference type="PROSITE" id="PS50084">
    <property type="entry name" value="KH_TYPE_1"/>
    <property type="match status" value="1"/>
</dbReference>
<keyword evidence="6" id="KW-1185">Reference proteome</keyword>
<feature type="transmembrane region" description="Helical" evidence="3">
    <location>
        <begin position="7"/>
        <end position="24"/>
    </location>
</feature>
<proteinExistence type="predicted"/>
<dbReference type="SUPFAM" id="SSF54791">
    <property type="entry name" value="Eukaryotic type KH-domain (KH-domain type I)"/>
    <property type="match status" value="1"/>
</dbReference>
<evidence type="ECO:0000256" key="3">
    <source>
        <dbReference type="SAM" id="Phobius"/>
    </source>
</evidence>
<dbReference type="InterPro" id="IPR004087">
    <property type="entry name" value="KH_dom"/>
</dbReference>
<dbReference type="Pfam" id="PF00567">
    <property type="entry name" value="TUDOR"/>
    <property type="match status" value="1"/>
</dbReference>
<keyword evidence="3" id="KW-1133">Transmembrane helix</keyword>
<dbReference type="PANTHER" id="PTHR22948:SF65">
    <property type="entry name" value="A-KINASE ANCHORING PROTEIN 1"/>
    <property type="match status" value="1"/>
</dbReference>
<sequence length="646" mass="72039">MIAKRPIYYTIVPSLVILIGYIWYRRKRNDRENCDKGSDSVEQQNIKNKNCKLLDEAKLGDRQDLISCNGSHPYSSVNQLIHQQSLPVTVIGTPQQIQKKKLGLTSTPEKVEGNSREVNRQQSQSPGSAGSSSSSLSSRSAPIDIAPNPRSPPKRITEQEIDCEILKLKPQESDIKNLRYIEDPDSLDDTPLSVDSPPYRSRFEINRTQQPVVEPIVIKGTMEAKISPENSFRERKYTQTESDDSGRLNESESDKINKEEENKMVKVHVNDAKSNNSNDNGCIMLDDDVEITEANKNSDIAVISNKSSTPATQPQIASPSLSICSMHSGDSGQGSSPPQSIGAPTITYEFLVANSCVGFIIGNRGKSVARIKEKTGASVIIRKGFYGTKRQKVCSVEGTQSEIDAALKMIRTLVPDKRNFSMNMERIFITPDNKLVPTFNISSLQLQLIEGFNNDVSVSAIVSGGHIFVQQPLHPTYPSLAPLQHRMNHWYSMTAAPELPEVIDNAICAYFIQENWYRVQIVSHNPETKVCVIKYLDFGGYTNVNASELRQIHADFMTLPFQAIECILSNIRPPNNSIEWSKESIDTITSFTSGVILQAQVAGYTQDDVPEVLLFVSISKDNVLFINQELCARKLADWIPNEEQQV</sequence>